<feature type="transmembrane region" description="Helical" evidence="6">
    <location>
        <begin position="57"/>
        <end position="73"/>
    </location>
</feature>
<dbReference type="InterPro" id="IPR011990">
    <property type="entry name" value="TPR-like_helical_dom_sf"/>
</dbReference>
<feature type="domain" description="O-antigen ligase-related" evidence="7">
    <location>
        <begin position="497"/>
        <end position="564"/>
    </location>
</feature>
<keyword evidence="4 6" id="KW-0472">Membrane</keyword>
<dbReference type="SMART" id="SM00028">
    <property type="entry name" value="TPR"/>
    <property type="match status" value="2"/>
</dbReference>
<dbReference type="EMBL" id="BAVR01000027">
    <property type="protein sequence ID" value="GAE88915.1"/>
    <property type="molecule type" value="Genomic_DNA"/>
</dbReference>
<dbReference type="Pfam" id="PF04932">
    <property type="entry name" value="Wzy_C"/>
    <property type="match status" value="1"/>
</dbReference>
<evidence type="ECO:0000256" key="5">
    <source>
        <dbReference type="PROSITE-ProRule" id="PRU00339"/>
    </source>
</evidence>
<feature type="transmembrane region" description="Helical" evidence="6">
    <location>
        <begin position="557"/>
        <end position="576"/>
    </location>
</feature>
<evidence type="ECO:0000259" key="7">
    <source>
        <dbReference type="Pfam" id="PF04932"/>
    </source>
</evidence>
<proteinExistence type="predicted"/>
<dbReference type="STRING" id="1294263.JCM21531_2399"/>
<dbReference type="AlphaFoldDB" id="W4V6A5"/>
<feature type="transmembrane region" description="Helical" evidence="6">
    <location>
        <begin position="298"/>
        <end position="320"/>
    </location>
</feature>
<gene>
    <name evidence="8" type="ORF">JCM21531_2399</name>
</gene>
<dbReference type="Gene3D" id="1.25.40.10">
    <property type="entry name" value="Tetratricopeptide repeat domain"/>
    <property type="match status" value="1"/>
</dbReference>
<evidence type="ECO:0000313" key="8">
    <source>
        <dbReference type="EMBL" id="GAE88915.1"/>
    </source>
</evidence>
<feature type="transmembrane region" description="Helical" evidence="6">
    <location>
        <begin position="85"/>
        <end position="103"/>
    </location>
</feature>
<keyword evidence="2 6" id="KW-0812">Transmembrane</keyword>
<evidence type="ECO:0000256" key="1">
    <source>
        <dbReference type="ARBA" id="ARBA00004141"/>
    </source>
</evidence>
<keyword evidence="5" id="KW-0802">TPR repeat</keyword>
<dbReference type="SUPFAM" id="SSF48452">
    <property type="entry name" value="TPR-like"/>
    <property type="match status" value="1"/>
</dbReference>
<dbReference type="PANTHER" id="PTHR37422:SF23">
    <property type="entry name" value="TEICHURONIC ACID BIOSYNTHESIS PROTEIN TUAE"/>
    <property type="match status" value="1"/>
</dbReference>
<feature type="transmembrane region" description="Helical" evidence="6">
    <location>
        <begin position="612"/>
        <end position="632"/>
    </location>
</feature>
<evidence type="ECO:0000256" key="6">
    <source>
        <dbReference type="SAM" id="Phobius"/>
    </source>
</evidence>
<evidence type="ECO:0000256" key="3">
    <source>
        <dbReference type="ARBA" id="ARBA00022989"/>
    </source>
</evidence>
<feature type="transmembrane region" description="Helical" evidence="6">
    <location>
        <begin position="199"/>
        <end position="220"/>
    </location>
</feature>
<feature type="transmembrane region" description="Helical" evidence="6">
    <location>
        <begin position="169"/>
        <end position="187"/>
    </location>
</feature>
<feature type="transmembrane region" description="Helical" evidence="6">
    <location>
        <begin position="139"/>
        <end position="157"/>
    </location>
</feature>
<comment type="caution">
    <text evidence="8">The sequence shown here is derived from an EMBL/GenBank/DDBJ whole genome shotgun (WGS) entry which is preliminary data.</text>
</comment>
<reference evidence="8" key="1">
    <citation type="journal article" date="2014" name="Genome Announc.">
        <title>Draft Genome Sequence of Clostridium straminisolvens Strain JCM 21531T, Isolated from a Cellulose-Degrading Bacterial Community.</title>
        <authorList>
            <person name="Yuki M."/>
            <person name="Oshima K."/>
            <person name="Suda W."/>
            <person name="Sakamoto M."/>
            <person name="Kitamura K."/>
            <person name="Iida T."/>
            <person name="Hattori M."/>
            <person name="Ohkuma M."/>
        </authorList>
    </citation>
    <scope>NUCLEOTIDE SEQUENCE [LARGE SCALE GENOMIC DNA]</scope>
    <source>
        <strain evidence="8">JCM 21531</strain>
    </source>
</reference>
<dbReference type="InterPro" id="IPR019734">
    <property type="entry name" value="TPR_rpt"/>
</dbReference>
<feature type="transmembrane region" description="Helical" evidence="6">
    <location>
        <begin position="667"/>
        <end position="689"/>
    </location>
</feature>
<dbReference type="OrthoDB" id="1808577at2"/>
<feature type="transmembrane region" description="Helical" evidence="6">
    <location>
        <begin position="115"/>
        <end position="132"/>
    </location>
</feature>
<dbReference type="InterPro" id="IPR007016">
    <property type="entry name" value="O-antigen_ligase-rel_domated"/>
</dbReference>
<evidence type="ECO:0000256" key="4">
    <source>
        <dbReference type="ARBA" id="ARBA00023136"/>
    </source>
</evidence>
<keyword evidence="9" id="KW-1185">Reference proteome</keyword>
<dbReference type="Proteomes" id="UP000019109">
    <property type="component" value="Unassembled WGS sequence"/>
</dbReference>
<feature type="transmembrane region" description="Helical" evidence="6">
    <location>
        <begin position="28"/>
        <end position="51"/>
    </location>
</feature>
<dbReference type="InterPro" id="IPR051533">
    <property type="entry name" value="WaaL-like"/>
</dbReference>
<organism evidence="8 9">
    <name type="scientific">Acetivibrio straminisolvens JCM 21531</name>
    <dbReference type="NCBI Taxonomy" id="1294263"/>
    <lineage>
        <taxon>Bacteria</taxon>
        <taxon>Bacillati</taxon>
        <taxon>Bacillota</taxon>
        <taxon>Clostridia</taxon>
        <taxon>Eubacteriales</taxon>
        <taxon>Oscillospiraceae</taxon>
        <taxon>Acetivibrio</taxon>
    </lineage>
</organism>
<keyword evidence="3 6" id="KW-1133">Transmembrane helix</keyword>
<dbReference type="PANTHER" id="PTHR37422">
    <property type="entry name" value="TEICHURONIC ACID BIOSYNTHESIS PROTEIN TUAE"/>
    <property type="match status" value="1"/>
</dbReference>
<name>W4V6A5_9FIRM</name>
<accession>W4V6A5</accession>
<dbReference type="Gene3D" id="2.60.120.260">
    <property type="entry name" value="Galactose-binding domain-like"/>
    <property type="match status" value="1"/>
</dbReference>
<comment type="subcellular location">
    <subcellularLocation>
        <location evidence="1">Membrane</location>
        <topology evidence="1">Multi-pass membrane protein</topology>
    </subcellularLocation>
</comment>
<feature type="transmembrane region" description="Helical" evidence="6">
    <location>
        <begin position="271"/>
        <end position="292"/>
    </location>
</feature>
<sequence length="1009" mass="113984">MGKSSKGLKRGQAGKAAKPVKEENKYSIFRMLILVLNLIVIFYSPFVRGLYFEAEQLPAEIFILASFAVFWILKYMEKGRKFISTPIEYCSLGLMLIYFISILSSASTRLAISEWLKYCMYFAVFFMITDLASTMKNKLIVLWTVITASMGLCVLGLDSAAGGKLVDWLNGIFDFLHIPVNFFGLYVDGRIHSTLQYPNALAAYLMAVFFIAVTVSIISSKVWQKLVAGVCSFIFTTTIIFTMSRGVMILIPVMLILYLVAVPKGAKLRAFLMAFFAAVSSIIPVLFSPLGGRSGSSLWLGIILGMIMSIILTVAVEYLFKLRFKIRLNLKPYFLIIPVAVALIAMLVVISIPKELELGIYNPEGGTGHSFQKSIELKPGKEYKLLFDVSYLNNNDENSLTVSVSSRDKKNIMFGGKTELATVNEKNSDTLEIPFTVPQDSSLVDIKFTNNSAKSKVSIDNAKIVDGKTGKSVKSIKLQYKFIPNSVASRFQNLIASRSFIQRQIYLNDGFRMFKDNWLLGAGGGAWSLLVFGYQSHLYWSTQSHAYFLQVAVETGILGFIILILLLLSIIVQFVTEHKNKKEEDINYRILQGTLLTSVLGMFLHSCLDFDLSLSSVFLLLWTLVALLNSGYRRNKPVVVKNNDSSGAKSDLLYRISNLKSLNINPIILAVLSSMIIIMPVLFVAASSFEGKYQNSMSEGNRDDALKYIKSAESLDTFNVDYKIKYADLILSSESITKEEFETAKKLVNEAEKAGKYNANALENAAVLYMKMSMFDKGIELIDRAIELKPFVEQSWELKLNMHYQLVRAYLNNGDPESARKYLDLALKTIDTAKTKNERNMDPFVFNTKTMEYLEKLVYIKENFDRLDLEEVEKIKFLSINEIDIDSNNIPDQWKIVQVERVEVSINEGNIQINNINDNTPGSFQTRNINFEGGKKYKIELITDNQEDGTKVLYYIPEFHKDFVQLEKTGEGKYSVNIEIPQDYKAANTYIRFRFSKDSLIKSLTVTQI</sequence>
<dbReference type="Pfam" id="PF13181">
    <property type="entry name" value="TPR_8"/>
    <property type="match status" value="1"/>
</dbReference>
<evidence type="ECO:0000256" key="2">
    <source>
        <dbReference type="ARBA" id="ARBA00022692"/>
    </source>
</evidence>
<protein>
    <recommendedName>
        <fullName evidence="7">O-antigen ligase-related domain-containing protein</fullName>
    </recommendedName>
</protein>
<feature type="transmembrane region" description="Helical" evidence="6">
    <location>
        <begin position="226"/>
        <end position="259"/>
    </location>
</feature>
<feature type="transmembrane region" description="Helical" evidence="6">
    <location>
        <begin position="332"/>
        <end position="352"/>
    </location>
</feature>
<dbReference type="PROSITE" id="PS50005">
    <property type="entry name" value="TPR"/>
    <property type="match status" value="1"/>
</dbReference>
<evidence type="ECO:0000313" key="9">
    <source>
        <dbReference type="Proteomes" id="UP000019109"/>
    </source>
</evidence>
<feature type="repeat" description="TPR" evidence="5">
    <location>
        <begin position="759"/>
        <end position="792"/>
    </location>
</feature>